<evidence type="ECO:0000313" key="4">
    <source>
        <dbReference type="Proteomes" id="UP001432000"/>
    </source>
</evidence>
<name>A0ABZ2PJG5_9NOCA</name>
<accession>A0ABZ2PJG5</accession>
<keyword evidence="1" id="KW-0472">Membrane</keyword>
<feature type="region of interest" description="Disordered" evidence="2">
    <location>
        <begin position="71"/>
        <end position="112"/>
    </location>
</feature>
<protein>
    <recommendedName>
        <fullName evidence="1">Putative membrane protein insertion efficiency factor</fullName>
    </recommendedName>
</protein>
<dbReference type="Proteomes" id="UP001432000">
    <property type="component" value="Chromosome"/>
</dbReference>
<dbReference type="NCBIfam" id="TIGR00278">
    <property type="entry name" value="membrane protein insertion efficiency factor YidD"/>
    <property type="match status" value="1"/>
</dbReference>
<comment type="similarity">
    <text evidence="1">Belongs to the UPF0161 family.</text>
</comment>
<comment type="function">
    <text evidence="1">Could be involved in insertion of integral membrane proteins into the membrane.</text>
</comment>
<dbReference type="PANTHER" id="PTHR33383:SF1">
    <property type="entry name" value="MEMBRANE PROTEIN INSERTION EFFICIENCY FACTOR-RELATED"/>
    <property type="match status" value="1"/>
</dbReference>
<dbReference type="HAMAP" id="MF_00386">
    <property type="entry name" value="UPF0161_YidD"/>
    <property type="match status" value="1"/>
</dbReference>
<comment type="subcellular location">
    <subcellularLocation>
        <location evidence="1">Cell membrane</location>
        <topology evidence="1">Peripheral membrane protein</topology>
        <orientation evidence="1">Cytoplasmic side</orientation>
    </subcellularLocation>
</comment>
<organism evidence="3 4">
    <name type="scientific">Rhodococcus sovatensis</name>
    <dbReference type="NCBI Taxonomy" id="1805840"/>
    <lineage>
        <taxon>Bacteria</taxon>
        <taxon>Bacillati</taxon>
        <taxon>Actinomycetota</taxon>
        <taxon>Actinomycetes</taxon>
        <taxon>Mycobacteriales</taxon>
        <taxon>Nocardiaceae</taxon>
        <taxon>Rhodococcus</taxon>
    </lineage>
</organism>
<gene>
    <name evidence="3" type="primary">yidD</name>
    <name evidence="3" type="ORF">WDS16_22185</name>
</gene>
<keyword evidence="1" id="KW-1003">Cell membrane</keyword>
<feature type="compositionally biased region" description="Basic and acidic residues" evidence="2">
    <location>
        <begin position="98"/>
        <end position="112"/>
    </location>
</feature>
<dbReference type="EMBL" id="CP147846">
    <property type="protein sequence ID" value="WXG67901.1"/>
    <property type="molecule type" value="Genomic_DNA"/>
</dbReference>
<dbReference type="SMART" id="SM01234">
    <property type="entry name" value="Haemolytic"/>
    <property type="match status" value="1"/>
</dbReference>
<dbReference type="Pfam" id="PF01809">
    <property type="entry name" value="YidD"/>
    <property type="match status" value="1"/>
</dbReference>
<keyword evidence="4" id="KW-1185">Reference proteome</keyword>
<evidence type="ECO:0000313" key="3">
    <source>
        <dbReference type="EMBL" id="WXG67901.1"/>
    </source>
</evidence>
<proteinExistence type="inferred from homology"/>
<dbReference type="InterPro" id="IPR002696">
    <property type="entry name" value="Membr_insert_effic_factor_YidD"/>
</dbReference>
<sequence>MTVLRFIRSLPVRTLIFCIELYRTYVSPLRLPTCRFYPTCSEYAVDALKTHGAVKGSLLAVARLLKCAPWHSGGWDPVPERGSWRHRTRSDADQTSTEDIHSHAKVDEQRST</sequence>
<evidence type="ECO:0000256" key="2">
    <source>
        <dbReference type="SAM" id="MobiDB-lite"/>
    </source>
</evidence>
<dbReference type="PANTHER" id="PTHR33383">
    <property type="entry name" value="MEMBRANE PROTEIN INSERTION EFFICIENCY FACTOR-RELATED"/>
    <property type="match status" value="1"/>
</dbReference>
<dbReference type="RefSeq" id="WP_338887767.1">
    <property type="nucleotide sequence ID" value="NZ_CP147846.1"/>
</dbReference>
<evidence type="ECO:0000256" key="1">
    <source>
        <dbReference type="HAMAP-Rule" id="MF_00386"/>
    </source>
</evidence>
<reference evidence="3 4" key="1">
    <citation type="submission" date="2024-03" db="EMBL/GenBank/DDBJ databases">
        <title>Natural products discovery in diverse microorganisms through a two-stage MS feature dereplication strategy.</title>
        <authorList>
            <person name="Zhang R."/>
        </authorList>
    </citation>
    <scope>NUCLEOTIDE SEQUENCE [LARGE SCALE GENOMIC DNA]</scope>
    <source>
        <strain evidence="3 4">18930</strain>
    </source>
</reference>